<organism evidence="3 4">
    <name type="scientific">Methanolacinia petrolearia (strain DSM 11571 / OCM 486 / SEBR 4847)</name>
    <name type="common">Methanoplanus petrolearius</name>
    <dbReference type="NCBI Taxonomy" id="679926"/>
    <lineage>
        <taxon>Archaea</taxon>
        <taxon>Methanobacteriati</taxon>
        <taxon>Methanobacteriota</taxon>
        <taxon>Stenosarchaea group</taxon>
        <taxon>Methanomicrobia</taxon>
        <taxon>Methanomicrobiales</taxon>
        <taxon>Methanomicrobiaceae</taxon>
        <taxon>Methanolacinia</taxon>
    </lineage>
</organism>
<feature type="transmembrane region" description="Helical" evidence="2">
    <location>
        <begin position="13"/>
        <end position="39"/>
    </location>
</feature>
<dbReference type="AlphaFoldDB" id="E1RIZ3"/>
<dbReference type="KEGG" id="mpi:Mpet_0808"/>
<keyword evidence="2" id="KW-1133">Transmembrane helix</keyword>
<feature type="transmembrane region" description="Helical" evidence="2">
    <location>
        <begin position="174"/>
        <end position="201"/>
    </location>
</feature>
<dbReference type="STRING" id="679926.Mpet_0808"/>
<name>E1RIZ3_METP4</name>
<keyword evidence="4" id="KW-1185">Reference proteome</keyword>
<evidence type="ECO:0000313" key="4">
    <source>
        <dbReference type="Proteomes" id="UP000006565"/>
    </source>
</evidence>
<feature type="compositionally biased region" description="Basic and acidic residues" evidence="1">
    <location>
        <begin position="141"/>
        <end position="150"/>
    </location>
</feature>
<evidence type="ECO:0008006" key="5">
    <source>
        <dbReference type="Google" id="ProtNLM"/>
    </source>
</evidence>
<dbReference type="GeneID" id="9743264"/>
<evidence type="ECO:0000256" key="1">
    <source>
        <dbReference type="SAM" id="MobiDB-lite"/>
    </source>
</evidence>
<gene>
    <name evidence="3" type="ordered locus">Mpet_0808</name>
</gene>
<dbReference type="Proteomes" id="UP000006565">
    <property type="component" value="Chromosome"/>
</dbReference>
<sequence length="554" mass="62110">MNLEGTAKSLDQAFYYILLVVLVLSSFMYLFVFILNWEAWFFGMKLDGPDAGILLFVYFLVPGILAFLLFRYPRRVSVIALLSILYFSFRFIDSSATVRELSGGVNSFNTFNAVLMVILLFVLVVHFIAARFYEPEGESDEGNKDEKKPEPVAAEPEISTPENGKQDNYLVAKLFILGLVAFAVVLLFGPLVVSVFFSFLVSSVSTPAPIIVGDSVISKVDANGTTEWQTVVNGYSDYQQEVCSSNDGGYIMAGMFFLGEKNRNLRAMKFDNNGSVIWDINRSVSAYPEVDLQDIKRALQTGDEYTIIMLNGIVIRLDEDGNELWHRYYPHKKHIVDSIALPDGGYLLVGEVNEDGADGWKFDGWILCADSEGNTLWEKKEKDFTNCRRAVMSPEGYILLDCYAGCYDPDSACSDPEQSGDMIVALDLQGNYLWKTRFIENIDGKVYSIEPLDNGTIEVRLRGEGEREYILDKEGNVLIQKFLSSQADSYDHDFILYRKYEAEPVEGNGVRVNVTEADGSEKFFIIQYPENVSGIRQVFSVNPTPDGGYIVAGS</sequence>
<accession>E1RIZ3</accession>
<feature type="transmembrane region" description="Helical" evidence="2">
    <location>
        <begin position="51"/>
        <end position="70"/>
    </location>
</feature>
<feature type="region of interest" description="Disordered" evidence="1">
    <location>
        <begin position="136"/>
        <end position="161"/>
    </location>
</feature>
<evidence type="ECO:0000313" key="3">
    <source>
        <dbReference type="EMBL" id="ADN35581.1"/>
    </source>
</evidence>
<dbReference type="eggNOG" id="arCOG02559">
    <property type="taxonomic scope" value="Archaea"/>
</dbReference>
<dbReference type="InterPro" id="IPR011047">
    <property type="entry name" value="Quinoprotein_ADH-like_sf"/>
</dbReference>
<evidence type="ECO:0000256" key="2">
    <source>
        <dbReference type="SAM" id="Phobius"/>
    </source>
</evidence>
<proteinExistence type="predicted"/>
<dbReference type="SUPFAM" id="SSF50998">
    <property type="entry name" value="Quinoprotein alcohol dehydrogenase-like"/>
    <property type="match status" value="1"/>
</dbReference>
<protein>
    <recommendedName>
        <fullName evidence="5">Pyrrolo-quinoline quinone</fullName>
    </recommendedName>
</protein>
<feature type="transmembrane region" description="Helical" evidence="2">
    <location>
        <begin position="76"/>
        <end position="92"/>
    </location>
</feature>
<keyword evidence="2" id="KW-0472">Membrane</keyword>
<dbReference type="HOGENOM" id="CLU_491456_0_0_2"/>
<feature type="transmembrane region" description="Helical" evidence="2">
    <location>
        <begin position="113"/>
        <end position="133"/>
    </location>
</feature>
<dbReference type="PANTHER" id="PTHR42754">
    <property type="entry name" value="ENDOGLUCANASE"/>
    <property type="match status" value="1"/>
</dbReference>
<dbReference type="EMBL" id="CP002117">
    <property type="protein sequence ID" value="ADN35581.1"/>
    <property type="molecule type" value="Genomic_DNA"/>
</dbReference>
<dbReference type="OrthoDB" id="113552at2157"/>
<keyword evidence="2" id="KW-0812">Transmembrane</keyword>
<dbReference type="RefSeq" id="WP_013328759.1">
    <property type="nucleotide sequence ID" value="NC_014507.1"/>
</dbReference>
<dbReference type="PANTHER" id="PTHR42754:SF1">
    <property type="entry name" value="LIPOPROTEIN"/>
    <property type="match status" value="1"/>
</dbReference>
<reference evidence="3 4" key="1">
    <citation type="journal article" date="2010" name="Stand. Genomic Sci.">
        <title>Complete genome sequence of Methanoplanus petrolearius type strain (SEBR 4847).</title>
        <authorList>
            <person name="Brambilla E."/>
            <person name="Djao O.D."/>
            <person name="Daligault H."/>
            <person name="Lapidus A."/>
            <person name="Lucas S."/>
            <person name="Hammon N."/>
            <person name="Nolan M."/>
            <person name="Tice H."/>
            <person name="Cheng J.F."/>
            <person name="Han C."/>
            <person name="Tapia R."/>
            <person name="Goodwin L."/>
            <person name="Pitluck S."/>
            <person name="Liolios K."/>
            <person name="Ivanova N."/>
            <person name="Mavromatis K."/>
            <person name="Mikhailova N."/>
            <person name="Pati A."/>
            <person name="Chen A."/>
            <person name="Palaniappan K."/>
            <person name="Land M."/>
            <person name="Hauser L."/>
            <person name="Chang Y.J."/>
            <person name="Jeffries C.D."/>
            <person name="Rohde M."/>
            <person name="Spring S."/>
            <person name="Sikorski J."/>
            <person name="Goker M."/>
            <person name="Woyke T."/>
            <person name="Bristow J."/>
            <person name="Eisen J.A."/>
            <person name="Markowitz V."/>
            <person name="Hugenholtz P."/>
            <person name="Kyrpides N.C."/>
            <person name="Klenk H.P."/>
        </authorList>
    </citation>
    <scope>NUCLEOTIDE SEQUENCE [LARGE SCALE GENOMIC DNA]</scope>
    <source>
        <strain evidence="4">DSM 11571 / OCM 486 / SEBR 4847</strain>
    </source>
</reference>